<dbReference type="Proteomes" id="UP000078397">
    <property type="component" value="Unassembled WGS sequence"/>
</dbReference>
<feature type="transmembrane region" description="Helical" evidence="1">
    <location>
        <begin position="38"/>
        <end position="57"/>
    </location>
</feature>
<organism evidence="2 3">
    <name type="scientific">Pochonia chlamydosporia 170</name>
    <dbReference type="NCBI Taxonomy" id="1380566"/>
    <lineage>
        <taxon>Eukaryota</taxon>
        <taxon>Fungi</taxon>
        <taxon>Dikarya</taxon>
        <taxon>Ascomycota</taxon>
        <taxon>Pezizomycotina</taxon>
        <taxon>Sordariomycetes</taxon>
        <taxon>Hypocreomycetidae</taxon>
        <taxon>Hypocreales</taxon>
        <taxon>Clavicipitaceae</taxon>
        <taxon>Pochonia</taxon>
    </lineage>
</organism>
<dbReference type="EMBL" id="LSBJ02000003">
    <property type="protein sequence ID" value="OAQ68326.1"/>
    <property type="molecule type" value="Genomic_DNA"/>
</dbReference>
<accession>A0A179FRR4</accession>
<keyword evidence="1" id="KW-1133">Transmembrane helix</keyword>
<dbReference type="KEGG" id="pchm:VFPPC_15813"/>
<evidence type="ECO:0000256" key="1">
    <source>
        <dbReference type="SAM" id="Phobius"/>
    </source>
</evidence>
<sequence length="58" mass="6765">MFGIWGPGFMRWFLFSVCTWFGGPRSFCHPRMLMDSFDLNLATSVINLSMVWLLVLMT</sequence>
<keyword evidence="1" id="KW-0812">Transmembrane</keyword>
<dbReference type="AlphaFoldDB" id="A0A179FRR4"/>
<gene>
    <name evidence="2" type="ORF">VFPPC_15813</name>
</gene>
<evidence type="ECO:0000313" key="2">
    <source>
        <dbReference type="EMBL" id="OAQ68326.1"/>
    </source>
</evidence>
<protein>
    <submittedName>
        <fullName evidence="2">Uncharacterized protein</fullName>
    </submittedName>
</protein>
<keyword evidence="3" id="KW-1185">Reference proteome</keyword>
<proteinExistence type="predicted"/>
<name>A0A179FRR4_METCM</name>
<dbReference type="GeneID" id="28857560"/>
<reference evidence="2 3" key="1">
    <citation type="journal article" date="2016" name="PLoS Pathog.">
        <title>Biosynthesis of antibiotic leucinostatins in bio-control fungus Purpureocillium lilacinum and their inhibition on phytophthora revealed by genome mining.</title>
        <authorList>
            <person name="Wang G."/>
            <person name="Liu Z."/>
            <person name="Lin R."/>
            <person name="Li E."/>
            <person name="Mao Z."/>
            <person name="Ling J."/>
            <person name="Yang Y."/>
            <person name="Yin W.B."/>
            <person name="Xie B."/>
        </authorList>
    </citation>
    <scope>NUCLEOTIDE SEQUENCE [LARGE SCALE GENOMIC DNA]</scope>
    <source>
        <strain evidence="2">170</strain>
    </source>
</reference>
<dbReference type="RefSeq" id="XP_018145176.1">
    <property type="nucleotide sequence ID" value="XM_018293566.1"/>
</dbReference>
<comment type="caution">
    <text evidence="2">The sequence shown here is derived from an EMBL/GenBank/DDBJ whole genome shotgun (WGS) entry which is preliminary data.</text>
</comment>
<evidence type="ECO:0000313" key="3">
    <source>
        <dbReference type="Proteomes" id="UP000078397"/>
    </source>
</evidence>
<keyword evidence="1" id="KW-0472">Membrane</keyword>